<keyword evidence="1" id="KW-0175">Coiled coil</keyword>
<dbReference type="Gene3D" id="3.80.10.10">
    <property type="entry name" value="Ribonuclease Inhibitor"/>
    <property type="match status" value="1"/>
</dbReference>
<dbReference type="OrthoDB" id="3543113at2759"/>
<dbReference type="STRING" id="1314777.A0A164WKI2"/>
<dbReference type="CDD" id="cd09917">
    <property type="entry name" value="F-box_SF"/>
    <property type="match status" value="1"/>
</dbReference>
<keyword evidence="3" id="KW-1185">Reference proteome</keyword>
<evidence type="ECO:0000256" key="1">
    <source>
        <dbReference type="SAM" id="Coils"/>
    </source>
</evidence>
<reference evidence="2 3" key="1">
    <citation type="journal article" date="2016" name="Mol. Biol. Evol.">
        <title>Comparative Genomics of Early-Diverging Mushroom-Forming Fungi Provides Insights into the Origins of Lignocellulose Decay Capabilities.</title>
        <authorList>
            <person name="Nagy L.G."/>
            <person name="Riley R."/>
            <person name="Tritt A."/>
            <person name="Adam C."/>
            <person name="Daum C."/>
            <person name="Floudas D."/>
            <person name="Sun H."/>
            <person name="Yadav J.S."/>
            <person name="Pangilinan J."/>
            <person name="Larsson K.H."/>
            <person name="Matsuura K."/>
            <person name="Barry K."/>
            <person name="Labutti K."/>
            <person name="Kuo R."/>
            <person name="Ohm R.A."/>
            <person name="Bhattacharya S.S."/>
            <person name="Shirouzu T."/>
            <person name="Yoshinaga Y."/>
            <person name="Martin F.M."/>
            <person name="Grigoriev I.V."/>
            <person name="Hibbett D.S."/>
        </authorList>
    </citation>
    <scope>NUCLEOTIDE SEQUENCE [LARGE SCALE GENOMIC DNA]</scope>
    <source>
        <strain evidence="2 3">HHB9708</strain>
    </source>
</reference>
<organism evidence="2 3">
    <name type="scientific">Sistotremastrum niveocremeum HHB9708</name>
    <dbReference type="NCBI Taxonomy" id="1314777"/>
    <lineage>
        <taxon>Eukaryota</taxon>
        <taxon>Fungi</taxon>
        <taxon>Dikarya</taxon>
        <taxon>Basidiomycota</taxon>
        <taxon>Agaricomycotina</taxon>
        <taxon>Agaricomycetes</taxon>
        <taxon>Sistotremastrales</taxon>
        <taxon>Sistotremastraceae</taxon>
        <taxon>Sertulicium</taxon>
        <taxon>Sertulicium niveocremeum</taxon>
    </lineage>
</organism>
<dbReference type="Proteomes" id="UP000076722">
    <property type="component" value="Unassembled WGS sequence"/>
</dbReference>
<name>A0A164WKI2_9AGAM</name>
<feature type="coiled-coil region" evidence="1">
    <location>
        <begin position="525"/>
        <end position="552"/>
    </location>
</feature>
<sequence length="555" mass="62459">MSPTTNSTSLTVSAWAVREVVEKILEFCSPRDLVCVAQVSKSLHPCAIQRLYREVQGLKHIIQFLAPLRLHYSNPDSFVRDLEPSDWERFAVYSRHVRRLVYDESELPSSGQMSTSIFQEMVISCPTRALFPLLHEVELRFSQKTSSQQRYSFLFLHENLKSLSIASDAQGLKYILRSIPKMSPRLESIKIICSNSIESTSDDLVALVTELLQLREITISSHLLSTTVLLALAKHPRIATVCQDSKDVTNAKISGTQYEYRFAATDFQSLNYLRLDTALDDLTRWLYSDDILPSLSRLHVELRDKAPHLMVRDCFSQIARALPRIVGLTFDMYTHNKAPSGAPCDVTFDTFVPLLKRLSLTSFIFDHPDPLALSDLEVGRMAAMWPVLATFSLGSSALYSDPQSHLTMGVLLSFAENCYHLKSLSLNINTSLAPSREPSGESVFGHYFETLNVGCSPIRDAHVASRFLAQILPEKAEITSWDGGADISNTGASKALKSALISRSALWLEARVWIKTLVRARLLQEERIRQTLASLVSRLRALETENMKLEKELFC</sequence>
<gene>
    <name evidence="2" type="ORF">SISNIDRAFT_548530</name>
</gene>
<dbReference type="AlphaFoldDB" id="A0A164WKI2"/>
<accession>A0A164WKI2</accession>
<dbReference type="EMBL" id="KV419402">
    <property type="protein sequence ID" value="KZS95126.1"/>
    <property type="molecule type" value="Genomic_DNA"/>
</dbReference>
<protein>
    <submittedName>
        <fullName evidence="2">Uncharacterized protein</fullName>
    </submittedName>
</protein>
<dbReference type="SUPFAM" id="SSF81383">
    <property type="entry name" value="F-box domain"/>
    <property type="match status" value="1"/>
</dbReference>
<dbReference type="InterPro" id="IPR032675">
    <property type="entry name" value="LRR_dom_sf"/>
</dbReference>
<dbReference type="InterPro" id="IPR036047">
    <property type="entry name" value="F-box-like_dom_sf"/>
</dbReference>
<proteinExistence type="predicted"/>
<evidence type="ECO:0000313" key="3">
    <source>
        <dbReference type="Proteomes" id="UP000076722"/>
    </source>
</evidence>
<evidence type="ECO:0000313" key="2">
    <source>
        <dbReference type="EMBL" id="KZS95126.1"/>
    </source>
</evidence>